<evidence type="ECO:0000256" key="1">
    <source>
        <dbReference type="SAM" id="MobiDB-lite"/>
    </source>
</evidence>
<evidence type="ECO:0000313" key="2">
    <source>
        <dbReference type="EMBL" id="KAK3925779.1"/>
    </source>
</evidence>
<dbReference type="Proteomes" id="UP001219518">
    <property type="component" value="Unassembled WGS sequence"/>
</dbReference>
<comment type="caution">
    <text evidence="2">The sequence shown here is derived from an EMBL/GenBank/DDBJ whole genome shotgun (WGS) entry which is preliminary data.</text>
</comment>
<evidence type="ECO:0000313" key="3">
    <source>
        <dbReference type="Proteomes" id="UP001219518"/>
    </source>
</evidence>
<organism evidence="2 3">
    <name type="scientific">Frankliniella fusca</name>
    <dbReference type="NCBI Taxonomy" id="407009"/>
    <lineage>
        <taxon>Eukaryota</taxon>
        <taxon>Metazoa</taxon>
        <taxon>Ecdysozoa</taxon>
        <taxon>Arthropoda</taxon>
        <taxon>Hexapoda</taxon>
        <taxon>Insecta</taxon>
        <taxon>Pterygota</taxon>
        <taxon>Neoptera</taxon>
        <taxon>Paraneoptera</taxon>
        <taxon>Thysanoptera</taxon>
        <taxon>Terebrantia</taxon>
        <taxon>Thripoidea</taxon>
        <taxon>Thripidae</taxon>
        <taxon>Frankliniella</taxon>
    </lineage>
</organism>
<reference evidence="2" key="2">
    <citation type="journal article" date="2023" name="BMC Genomics">
        <title>Pest status, molecular evolution, and epigenetic factors derived from the genome assembly of Frankliniella fusca, a thysanopteran phytovirus vector.</title>
        <authorList>
            <person name="Catto M.A."/>
            <person name="Labadie P.E."/>
            <person name="Jacobson A.L."/>
            <person name="Kennedy G.G."/>
            <person name="Srinivasan R."/>
            <person name="Hunt B.G."/>
        </authorList>
    </citation>
    <scope>NUCLEOTIDE SEQUENCE</scope>
    <source>
        <strain evidence="2">PL_HMW_Pooled</strain>
    </source>
</reference>
<reference evidence="2" key="1">
    <citation type="submission" date="2021-07" db="EMBL/GenBank/DDBJ databases">
        <authorList>
            <person name="Catto M.A."/>
            <person name="Jacobson A."/>
            <person name="Kennedy G."/>
            <person name="Labadie P."/>
            <person name="Hunt B.G."/>
            <person name="Srinivasan R."/>
        </authorList>
    </citation>
    <scope>NUCLEOTIDE SEQUENCE</scope>
    <source>
        <strain evidence="2">PL_HMW_Pooled</strain>
        <tissue evidence="2">Head</tissue>
    </source>
</reference>
<sequence>MTVLLTPRRSGALLRTLAQDRLTHDNIMRVNAAPPSHRVPDHSAFRQIVAPAKRQLPPPADKKCITISSPTTAPRTWTSALEDHRASD</sequence>
<protein>
    <submittedName>
        <fullName evidence="2">Villin-4</fullName>
    </submittedName>
</protein>
<keyword evidence="3" id="KW-1185">Reference proteome</keyword>
<proteinExistence type="predicted"/>
<dbReference type="EMBL" id="JAHWGI010001240">
    <property type="protein sequence ID" value="KAK3925779.1"/>
    <property type="molecule type" value="Genomic_DNA"/>
</dbReference>
<feature type="region of interest" description="Disordered" evidence="1">
    <location>
        <begin position="52"/>
        <end position="88"/>
    </location>
</feature>
<accession>A0AAE1HQS6</accession>
<name>A0AAE1HQS6_9NEOP</name>
<feature type="compositionally biased region" description="Polar residues" evidence="1">
    <location>
        <begin position="66"/>
        <end position="79"/>
    </location>
</feature>
<gene>
    <name evidence="2" type="ORF">KUF71_014028</name>
</gene>
<dbReference type="AlphaFoldDB" id="A0AAE1HQS6"/>